<sequence length="1213" mass="131423">MQEIKGKWQFWIDRGGTFTDIVAHSPQGTYCTQKLLSENLEHYSDAALEGIRRILGGVSNAPIPLQQIDHVKMGTTIATNALLERKGERVALVITKGFADALRIGYQNRPRLFELNIQLPQMLYETVIEVNERMSADGKVLRELDEAALMDALNSVFQQGIRAVAIVFLHGYRFYAHELAAARVAEQIGFTQISVSHQISPLVKLISRGDTTVMDAYLSPILRRYVEQVAVTLGDTRLLFMQSSGGLIQADKLQGKDSILSGPAGGVVGMARTAVKAGFSKIIGFDMGGTSTDVSHYNHNTGGFERVFDGNVAGVRIRVPMMAIHTVAAGGGSILHFDGSRFRVGPGSAGANPGPACYRRGGPLTVTDCNVMLGKIQSEFFPRIFGPGANEPLDAAVVRQQFKQLANDVTVASGKKYTPEQVAEGFLHIAVENMANAIKKISVEQGHDITRYTLNGFGGAAGQHVCLVADALGMESILIHPLAGVLSAYGMGLADISTIRTVTIEALLNIESLRAANCILDGLAKDTFKEVADQGVADKNITFIKKIHLRYQGADTALALPIAPLEQLRTDFVALHLHQFGFVQPECSLVIATATVEAVGLTHDINDNTVDFSPMKTVERQELQSMKNVIMFSGGQNHQTPVYAMTALVEGDGIRGPAIISDANATIVIESGWQVKRKMSGSLVMTRHVPRPQRESIGTCADPVMLEVFNNLFMSIAEQMGATLANTALSVNIKERLDFSCAVFDRLGNLVANAPHMPVHLGSMGASVKAVIERYPEMKTGDVYAINAPYNGGTHLPDITVVTPVFDEKNSDIIFYVASRGHHADLGGMTPGSMPPDSTTVEEEGILLDNIQIVRNNRLLRTEIHRLLTRKPYPARNPEMNIADLGAQIAANEKGVQQLKSMADHFGLNVVEAYMQHVQDNAEESVRRVLNVLSDGEFTYEMDDGSMIRLAIRIDKHVRKFIVDFTGTSAQRPNNFNAPLPVCYAAVLYVFRTLVKDDIPLNAGCLKPIEIIVPKGCMLNPVFPAAVVAGNVETSQCVTDALYGALGVMAAAQGTMNNLTFGNDRYQYYETLCGGAGAGPDFDGQSAVHTHMTNSRLTDPEILESRYPVLVESFSIRKGSGGNGYYKGGDGVIRRIRFNDKMHAAILSNHRRIAPFGLHGGENGVTGCNWVERKNAVVEELGACASVQLEPGDVMVIETPGGGGYGKAIHNKK</sequence>
<feature type="domain" description="Hydantoinase A/oxoprolinase" evidence="2">
    <location>
        <begin position="208"/>
        <end position="498"/>
    </location>
</feature>
<evidence type="ECO:0000259" key="3">
    <source>
        <dbReference type="Pfam" id="PF02538"/>
    </source>
</evidence>
<dbReference type="Pfam" id="PF02538">
    <property type="entry name" value="Hydantoinase_B"/>
    <property type="match status" value="1"/>
</dbReference>
<feature type="domain" description="Hydantoinase/oxoprolinase N-terminal" evidence="4">
    <location>
        <begin position="10"/>
        <end position="188"/>
    </location>
</feature>
<dbReference type="InterPro" id="IPR008040">
    <property type="entry name" value="Hydant_A_N"/>
</dbReference>
<dbReference type="GO" id="GO:0017168">
    <property type="term" value="F:5-oxoprolinase (ATP-hydrolyzing) activity"/>
    <property type="evidence" value="ECO:0007669"/>
    <property type="project" value="TreeGrafter"/>
</dbReference>
<proteinExistence type="inferred from homology"/>
<evidence type="ECO:0000259" key="2">
    <source>
        <dbReference type="Pfam" id="PF01968"/>
    </source>
</evidence>
<dbReference type="EMBL" id="FOSP01000023">
    <property type="protein sequence ID" value="SFK96971.1"/>
    <property type="molecule type" value="Genomic_DNA"/>
</dbReference>
<reference evidence="7" key="1">
    <citation type="submission" date="2016-10" db="EMBL/GenBank/DDBJ databases">
        <authorList>
            <person name="Varghese N."/>
            <person name="Submissions S."/>
        </authorList>
    </citation>
    <scope>NUCLEOTIDE SEQUENCE [LARGE SCALE GENOMIC DNA]</scope>
    <source>
        <strain evidence="7">Nm69</strain>
    </source>
</reference>
<name>A0A1I4DYJ8_9PROT</name>
<dbReference type="InterPro" id="IPR049517">
    <property type="entry name" value="ACX-like_C"/>
</dbReference>
<dbReference type="Proteomes" id="UP000199533">
    <property type="component" value="Unassembled WGS sequence"/>
</dbReference>
<evidence type="ECO:0000313" key="7">
    <source>
        <dbReference type="Proteomes" id="UP000199533"/>
    </source>
</evidence>
<dbReference type="PANTHER" id="PTHR11365">
    <property type="entry name" value="5-OXOPROLINASE RELATED"/>
    <property type="match status" value="1"/>
</dbReference>
<organism evidence="6 7">
    <name type="scientific">Nitrosomonas aestuarii</name>
    <dbReference type="NCBI Taxonomy" id="52441"/>
    <lineage>
        <taxon>Bacteria</taxon>
        <taxon>Pseudomonadati</taxon>
        <taxon>Pseudomonadota</taxon>
        <taxon>Betaproteobacteria</taxon>
        <taxon>Nitrosomonadales</taxon>
        <taxon>Nitrosomonadaceae</taxon>
        <taxon>Nitrosomonas</taxon>
    </lineage>
</organism>
<dbReference type="Pfam" id="PF05378">
    <property type="entry name" value="Hydant_A_N"/>
    <property type="match status" value="1"/>
</dbReference>
<feature type="domain" description="Hydantoinase B/oxoprolinase" evidence="3">
    <location>
        <begin position="702"/>
        <end position="1207"/>
    </location>
</feature>
<dbReference type="PANTHER" id="PTHR11365:SF23">
    <property type="entry name" value="HYPOTHETICAL 5-OXOPROLINASE (EUROFUNG)-RELATED"/>
    <property type="match status" value="1"/>
</dbReference>
<protein>
    <submittedName>
        <fullName evidence="6">5-oxoprolinase (ATP-hydrolysing)</fullName>
    </submittedName>
</protein>
<evidence type="ECO:0000256" key="1">
    <source>
        <dbReference type="ARBA" id="ARBA00010403"/>
    </source>
</evidence>
<evidence type="ECO:0000313" key="6">
    <source>
        <dbReference type="EMBL" id="SFK96971.1"/>
    </source>
</evidence>
<dbReference type="STRING" id="52441.SAMN05216302_102333"/>
<feature type="domain" description="Acetophenone carboxylase-like C-terminal" evidence="5">
    <location>
        <begin position="631"/>
        <end position="675"/>
    </location>
</feature>
<gene>
    <name evidence="6" type="ORF">SAMN05216302_102333</name>
</gene>
<comment type="similarity">
    <text evidence="1">Belongs to the oxoprolinase family.</text>
</comment>
<dbReference type="Pfam" id="PF19278">
    <property type="entry name" value="Hydant_A_C"/>
    <property type="match status" value="1"/>
</dbReference>
<keyword evidence="7" id="KW-1185">Reference proteome</keyword>
<evidence type="ECO:0000259" key="4">
    <source>
        <dbReference type="Pfam" id="PF05378"/>
    </source>
</evidence>
<evidence type="ECO:0000259" key="5">
    <source>
        <dbReference type="Pfam" id="PF19278"/>
    </source>
</evidence>
<dbReference type="AlphaFoldDB" id="A0A1I4DYJ8"/>
<dbReference type="RefSeq" id="WP_244531906.1">
    <property type="nucleotide sequence ID" value="NZ_FOSP01000023.1"/>
</dbReference>
<dbReference type="InterPro" id="IPR045079">
    <property type="entry name" value="Oxoprolinase-like"/>
</dbReference>
<dbReference type="Pfam" id="PF01968">
    <property type="entry name" value="Hydantoinase_A"/>
    <property type="match status" value="1"/>
</dbReference>
<dbReference type="InterPro" id="IPR002821">
    <property type="entry name" value="Hydantoinase_A"/>
</dbReference>
<dbReference type="GO" id="GO:0006749">
    <property type="term" value="P:glutathione metabolic process"/>
    <property type="evidence" value="ECO:0007669"/>
    <property type="project" value="TreeGrafter"/>
</dbReference>
<dbReference type="GO" id="GO:0005829">
    <property type="term" value="C:cytosol"/>
    <property type="evidence" value="ECO:0007669"/>
    <property type="project" value="TreeGrafter"/>
</dbReference>
<dbReference type="InterPro" id="IPR003692">
    <property type="entry name" value="Hydantoinase_B"/>
</dbReference>
<accession>A0A1I4DYJ8</accession>